<keyword evidence="1" id="KW-0812">Transmembrane</keyword>
<dbReference type="GeneID" id="15803537"/>
<dbReference type="OrthoDB" id="366339at2759"/>
<reference evidence="2 3" key="1">
    <citation type="journal article" date="2012" name="BMC Genomics">
        <title>Comparative genomic analysis and phylogenetic position of Theileria equi.</title>
        <authorList>
            <person name="Kappmeyer L.S."/>
            <person name="Thiagarajan M."/>
            <person name="Herndon D.R."/>
            <person name="Ramsay J.D."/>
            <person name="Caler E."/>
            <person name="Djikeng A."/>
            <person name="Gillespie J.J."/>
            <person name="Lau A.O."/>
            <person name="Roalson E.H."/>
            <person name="Silva J.C."/>
            <person name="Silva M.G."/>
            <person name="Suarez C.E."/>
            <person name="Ueti M.W."/>
            <person name="Nene V.M."/>
            <person name="Mealey R.H."/>
            <person name="Knowles D.P."/>
            <person name="Brayton K.A."/>
        </authorList>
    </citation>
    <scope>NUCLEOTIDE SEQUENCE [LARGE SCALE GENOMIC DNA]</scope>
    <source>
        <strain evidence="2 3">WA</strain>
    </source>
</reference>
<name>L0AY03_THEEQ</name>
<gene>
    <name evidence="2" type="ORF">BEWA_033100</name>
</gene>
<dbReference type="VEuPathDB" id="PiroplasmaDB:BEWA_033100"/>
<keyword evidence="1" id="KW-1133">Transmembrane helix</keyword>
<sequence length="503" mass="57556">MFKFLRPSLLFLGLSVLFSSLSYVPFVSRTFDSVAKLSFSDLSNFVDKYDKGIAELHFNRAVWLRDAVIPHKDLPEEADGTTKKPQSVQESTLAEGIRLLLRFLFLHIITLIVLCIILLRYVRLFRDTAFLLFKLVRKCNWRTPIRIIIALVRFSSWMVSIAWYYNSFLPVKTRLLVYPILTCVLATMFFKVGIGKKRLFNIVPLVIGFISYSAMVLTFNSMAHATNKFSLNECIILTWVSFICLRCFDIKKAGSRLKIRKDKAESERLSHEVSCLLELSLIFVLFRALKSLPIMGPLFIKRAYFTHFMSFFTLVTIIHCIIVYVADIKIKTGTPLARVKIVIVKALDSIILQVLGLPNIVSGRANHKNNANGILSKTLKRFKYLFDMIFGNIMGPIYKNEKVRFATKFSKAVPQLMLLFMPTLVSKAYFNYCTLITPLLKFLTLDESSLKAKILAIILLIISEAARCAINSTISHIISFKTIQRTIMLILMDHTMVFLNSVM</sequence>
<feature type="transmembrane region" description="Helical" evidence="1">
    <location>
        <begin position="99"/>
        <end position="122"/>
    </location>
</feature>
<evidence type="ECO:0000313" key="2">
    <source>
        <dbReference type="EMBL" id="AFZ80457.1"/>
    </source>
</evidence>
<evidence type="ECO:0000256" key="1">
    <source>
        <dbReference type="SAM" id="Phobius"/>
    </source>
</evidence>
<keyword evidence="3" id="KW-1185">Reference proteome</keyword>
<feature type="transmembrane region" description="Helical" evidence="1">
    <location>
        <begin position="269"/>
        <end position="289"/>
    </location>
</feature>
<dbReference type="EMBL" id="CP001669">
    <property type="protein sequence ID" value="AFZ80457.1"/>
    <property type="molecule type" value="Genomic_DNA"/>
</dbReference>
<evidence type="ECO:0000313" key="3">
    <source>
        <dbReference type="Proteomes" id="UP000031512"/>
    </source>
</evidence>
<protein>
    <submittedName>
        <fullName evidence="2">Membrane protein, putative</fullName>
    </submittedName>
</protein>
<feature type="transmembrane region" description="Helical" evidence="1">
    <location>
        <begin position="202"/>
        <end position="223"/>
    </location>
</feature>
<proteinExistence type="predicted"/>
<keyword evidence="1" id="KW-0472">Membrane</keyword>
<dbReference type="Proteomes" id="UP000031512">
    <property type="component" value="Chromosome 1"/>
</dbReference>
<feature type="transmembrane region" description="Helical" evidence="1">
    <location>
        <begin position="143"/>
        <end position="165"/>
    </location>
</feature>
<accession>L0AY03</accession>
<feature type="transmembrane region" description="Helical" evidence="1">
    <location>
        <begin position="229"/>
        <end position="248"/>
    </location>
</feature>
<feature type="transmembrane region" description="Helical" evidence="1">
    <location>
        <begin position="171"/>
        <end position="190"/>
    </location>
</feature>
<dbReference type="eggNOG" id="ENOG502TN6N">
    <property type="taxonomic scope" value="Eukaryota"/>
</dbReference>
<dbReference type="RefSeq" id="XP_004830123.1">
    <property type="nucleotide sequence ID" value="XM_004830066.1"/>
</dbReference>
<dbReference type="AlphaFoldDB" id="L0AY03"/>
<organism evidence="2 3">
    <name type="scientific">Theileria equi strain WA</name>
    <dbReference type="NCBI Taxonomy" id="1537102"/>
    <lineage>
        <taxon>Eukaryota</taxon>
        <taxon>Sar</taxon>
        <taxon>Alveolata</taxon>
        <taxon>Apicomplexa</taxon>
        <taxon>Aconoidasida</taxon>
        <taxon>Piroplasmida</taxon>
        <taxon>Theileriidae</taxon>
        <taxon>Theileria</taxon>
    </lineage>
</organism>
<feature type="transmembrane region" description="Helical" evidence="1">
    <location>
        <begin position="309"/>
        <end position="330"/>
    </location>
</feature>
<dbReference type="KEGG" id="beq:BEWA_033100"/>